<evidence type="ECO:0000313" key="1">
    <source>
        <dbReference type="EMBL" id="KAI4365025.1"/>
    </source>
</evidence>
<protein>
    <submittedName>
        <fullName evidence="1">Uncharacterized protein</fullName>
    </submittedName>
</protein>
<evidence type="ECO:0000313" key="2">
    <source>
        <dbReference type="Proteomes" id="UP001057402"/>
    </source>
</evidence>
<reference evidence="2" key="1">
    <citation type="journal article" date="2023" name="Front. Plant Sci.">
        <title>Chromosomal-level genome assembly of Melastoma candidum provides insights into trichome evolution.</title>
        <authorList>
            <person name="Zhong Y."/>
            <person name="Wu W."/>
            <person name="Sun C."/>
            <person name="Zou P."/>
            <person name="Liu Y."/>
            <person name="Dai S."/>
            <person name="Zhou R."/>
        </authorList>
    </citation>
    <scope>NUCLEOTIDE SEQUENCE [LARGE SCALE GENOMIC DNA]</scope>
</reference>
<keyword evidence="2" id="KW-1185">Reference proteome</keyword>
<organism evidence="1 2">
    <name type="scientific">Melastoma candidum</name>
    <dbReference type="NCBI Taxonomy" id="119954"/>
    <lineage>
        <taxon>Eukaryota</taxon>
        <taxon>Viridiplantae</taxon>
        <taxon>Streptophyta</taxon>
        <taxon>Embryophyta</taxon>
        <taxon>Tracheophyta</taxon>
        <taxon>Spermatophyta</taxon>
        <taxon>Magnoliopsida</taxon>
        <taxon>eudicotyledons</taxon>
        <taxon>Gunneridae</taxon>
        <taxon>Pentapetalae</taxon>
        <taxon>rosids</taxon>
        <taxon>malvids</taxon>
        <taxon>Myrtales</taxon>
        <taxon>Melastomataceae</taxon>
        <taxon>Melastomatoideae</taxon>
        <taxon>Melastomateae</taxon>
        <taxon>Melastoma</taxon>
    </lineage>
</organism>
<dbReference type="Proteomes" id="UP001057402">
    <property type="component" value="Chromosome 6"/>
</dbReference>
<name>A0ACB9QF53_9MYRT</name>
<proteinExistence type="predicted"/>
<comment type="caution">
    <text evidence="1">The sequence shown here is derived from an EMBL/GenBank/DDBJ whole genome shotgun (WGS) entry which is preliminary data.</text>
</comment>
<gene>
    <name evidence="1" type="ORF">MLD38_021047</name>
</gene>
<dbReference type="EMBL" id="CM042885">
    <property type="protein sequence ID" value="KAI4365025.1"/>
    <property type="molecule type" value="Genomic_DNA"/>
</dbReference>
<sequence>MALDVPSQLSQHKLPLTAVLAGIFVLSLVLYVAPRLVDVFAYFGPLFVSTAVLVVAVVAFTSISQVPFDPSGGKAGEGILEYVAGPPGFGEGPW</sequence>
<accession>A0ACB9QF53</accession>